<evidence type="ECO:0000313" key="1">
    <source>
        <dbReference type="EMBL" id="SDM10073.1"/>
    </source>
</evidence>
<dbReference type="EMBL" id="FNHH01000006">
    <property type="protein sequence ID" value="SDM10073.1"/>
    <property type="molecule type" value="Genomic_DNA"/>
</dbReference>
<reference evidence="2" key="1">
    <citation type="submission" date="2016-10" db="EMBL/GenBank/DDBJ databases">
        <authorList>
            <person name="Varghese N."/>
            <person name="Submissions S."/>
        </authorList>
    </citation>
    <scope>NUCLEOTIDE SEQUENCE [LARGE SCALE GENOMIC DNA]</scope>
    <source>
        <strain evidence="2">DSM 24536</strain>
    </source>
</reference>
<dbReference type="InterPro" id="IPR040807">
    <property type="entry name" value="DUF5522"/>
</dbReference>
<dbReference type="AlphaFoldDB" id="A0A1G9QGF5"/>
<name>A0A1G9QGF5_9SPHI</name>
<keyword evidence="2" id="KW-1185">Reference proteome</keyword>
<dbReference type="Pfam" id="PF17653">
    <property type="entry name" value="DUF5522"/>
    <property type="match status" value="1"/>
</dbReference>
<accession>A0A1G9QGF5</accession>
<protein>
    <submittedName>
        <fullName evidence="1">Uncharacterized protein</fullName>
    </submittedName>
</protein>
<proteinExistence type="predicted"/>
<organism evidence="1 2">
    <name type="scientific">Daejeonella rubra</name>
    <dbReference type="NCBI Taxonomy" id="990371"/>
    <lineage>
        <taxon>Bacteria</taxon>
        <taxon>Pseudomonadati</taxon>
        <taxon>Bacteroidota</taxon>
        <taxon>Sphingobacteriia</taxon>
        <taxon>Sphingobacteriales</taxon>
        <taxon>Sphingobacteriaceae</taxon>
        <taxon>Daejeonella</taxon>
    </lineage>
</organism>
<sequence>MLIENIDYYLDEEGDLVFTEAYHLKRGNCCKNKCRHCPWKYGQDTNQTEKDK</sequence>
<dbReference type="Proteomes" id="UP000199226">
    <property type="component" value="Unassembled WGS sequence"/>
</dbReference>
<gene>
    <name evidence="1" type="ORF">SAMN05421813_10626</name>
</gene>
<dbReference type="STRING" id="990371.SAMN05421813_10626"/>
<dbReference type="RefSeq" id="WP_176767617.1">
    <property type="nucleotide sequence ID" value="NZ_FNHH01000006.1"/>
</dbReference>
<evidence type="ECO:0000313" key="2">
    <source>
        <dbReference type="Proteomes" id="UP000199226"/>
    </source>
</evidence>